<accession>A0A5C3MJN5</accession>
<dbReference type="EMBL" id="ML213542">
    <property type="protein sequence ID" value="TFK45504.1"/>
    <property type="molecule type" value="Genomic_DNA"/>
</dbReference>
<dbReference type="OrthoDB" id="3243439at2759"/>
<organism evidence="2 3">
    <name type="scientific">Heliocybe sulcata</name>
    <dbReference type="NCBI Taxonomy" id="5364"/>
    <lineage>
        <taxon>Eukaryota</taxon>
        <taxon>Fungi</taxon>
        <taxon>Dikarya</taxon>
        <taxon>Basidiomycota</taxon>
        <taxon>Agaricomycotina</taxon>
        <taxon>Agaricomycetes</taxon>
        <taxon>Gloeophyllales</taxon>
        <taxon>Gloeophyllaceae</taxon>
        <taxon>Heliocybe</taxon>
    </lineage>
</organism>
<sequence length="214" mass="25302">MHTNWHTLRLHPAPLSSSGPCILLWLLLTGWPLLLRRVRRTLHIYGQRLIQRISKPFTSDRRSSPYSKYRDIHEEARYWRSARRLQRHLGNSNSLALSTIPVVLYYTPPLPPPSHGTATKDPETTESPLSPKSFCKWHRMVFKGPLHPTLKQAKSQIKNYSSRDRRMIYRISRMLSDEEVFGSCGRRTRWSPEYQEMWRVWLERKGPDVAIVFR</sequence>
<feature type="transmembrane region" description="Helical" evidence="1">
    <location>
        <begin position="15"/>
        <end position="35"/>
    </location>
</feature>
<reference evidence="2 3" key="1">
    <citation type="journal article" date="2019" name="Nat. Ecol. Evol.">
        <title>Megaphylogeny resolves global patterns of mushroom evolution.</title>
        <authorList>
            <person name="Varga T."/>
            <person name="Krizsan K."/>
            <person name="Foldi C."/>
            <person name="Dima B."/>
            <person name="Sanchez-Garcia M."/>
            <person name="Sanchez-Ramirez S."/>
            <person name="Szollosi G.J."/>
            <person name="Szarkandi J.G."/>
            <person name="Papp V."/>
            <person name="Albert L."/>
            <person name="Andreopoulos W."/>
            <person name="Angelini C."/>
            <person name="Antonin V."/>
            <person name="Barry K.W."/>
            <person name="Bougher N.L."/>
            <person name="Buchanan P."/>
            <person name="Buyck B."/>
            <person name="Bense V."/>
            <person name="Catcheside P."/>
            <person name="Chovatia M."/>
            <person name="Cooper J."/>
            <person name="Damon W."/>
            <person name="Desjardin D."/>
            <person name="Finy P."/>
            <person name="Geml J."/>
            <person name="Haridas S."/>
            <person name="Hughes K."/>
            <person name="Justo A."/>
            <person name="Karasinski D."/>
            <person name="Kautmanova I."/>
            <person name="Kiss B."/>
            <person name="Kocsube S."/>
            <person name="Kotiranta H."/>
            <person name="LaButti K.M."/>
            <person name="Lechner B.E."/>
            <person name="Liimatainen K."/>
            <person name="Lipzen A."/>
            <person name="Lukacs Z."/>
            <person name="Mihaltcheva S."/>
            <person name="Morgado L.N."/>
            <person name="Niskanen T."/>
            <person name="Noordeloos M.E."/>
            <person name="Ohm R.A."/>
            <person name="Ortiz-Santana B."/>
            <person name="Ovrebo C."/>
            <person name="Racz N."/>
            <person name="Riley R."/>
            <person name="Savchenko A."/>
            <person name="Shiryaev A."/>
            <person name="Soop K."/>
            <person name="Spirin V."/>
            <person name="Szebenyi C."/>
            <person name="Tomsovsky M."/>
            <person name="Tulloss R.E."/>
            <person name="Uehling J."/>
            <person name="Grigoriev I.V."/>
            <person name="Vagvolgyi C."/>
            <person name="Papp T."/>
            <person name="Martin F.M."/>
            <person name="Miettinen O."/>
            <person name="Hibbett D.S."/>
            <person name="Nagy L.G."/>
        </authorList>
    </citation>
    <scope>NUCLEOTIDE SEQUENCE [LARGE SCALE GENOMIC DNA]</scope>
    <source>
        <strain evidence="2 3">OMC1185</strain>
    </source>
</reference>
<keyword evidence="1" id="KW-0812">Transmembrane</keyword>
<dbReference type="AlphaFoldDB" id="A0A5C3MJN5"/>
<keyword evidence="1" id="KW-1133">Transmembrane helix</keyword>
<protein>
    <submittedName>
        <fullName evidence="2">Uncharacterized protein</fullName>
    </submittedName>
</protein>
<evidence type="ECO:0000256" key="1">
    <source>
        <dbReference type="SAM" id="Phobius"/>
    </source>
</evidence>
<gene>
    <name evidence="2" type="ORF">OE88DRAFT_1213597</name>
</gene>
<evidence type="ECO:0000313" key="2">
    <source>
        <dbReference type="EMBL" id="TFK45504.1"/>
    </source>
</evidence>
<keyword evidence="3" id="KW-1185">Reference proteome</keyword>
<proteinExistence type="predicted"/>
<dbReference type="Proteomes" id="UP000305948">
    <property type="component" value="Unassembled WGS sequence"/>
</dbReference>
<evidence type="ECO:0000313" key="3">
    <source>
        <dbReference type="Proteomes" id="UP000305948"/>
    </source>
</evidence>
<name>A0A5C3MJN5_9AGAM</name>
<keyword evidence="1" id="KW-0472">Membrane</keyword>